<dbReference type="InterPro" id="IPR001828">
    <property type="entry name" value="ANF_lig-bd_rcpt"/>
</dbReference>
<dbReference type="Pfam" id="PF01094">
    <property type="entry name" value="ANF_receptor"/>
    <property type="match status" value="1"/>
</dbReference>
<evidence type="ECO:0000313" key="7">
    <source>
        <dbReference type="EMBL" id="KAK4415249.1"/>
    </source>
</evidence>
<dbReference type="Gene3D" id="3.40.190.10">
    <property type="entry name" value="Periplasmic binding protein-like II"/>
    <property type="match status" value="1"/>
</dbReference>
<keyword evidence="8" id="KW-1185">Reference proteome</keyword>
<proteinExistence type="predicted"/>
<keyword evidence="3 5" id="KW-1133">Transmembrane helix</keyword>
<evidence type="ECO:0000256" key="1">
    <source>
        <dbReference type="ARBA" id="ARBA00004370"/>
    </source>
</evidence>
<evidence type="ECO:0000313" key="8">
    <source>
        <dbReference type="Proteomes" id="UP001293254"/>
    </source>
</evidence>
<dbReference type="InterPro" id="IPR015683">
    <property type="entry name" value="Ionotropic_Glu_rcpt"/>
</dbReference>
<sequence>MEVEGWGNGVGGEKEMTFLELLKHEQVYGVIGPQHLTEAIFVLEVGQKVHVPIITFTTRNSDIENHYFVRTTIDDVVQTRALAAICKGFQWAKVVILYEETDYDFLFTSHLNKALQDVEIGQVHLVAIPSSAKNNHLLKELSMLNKKQTGVFLVHMNPSLGFRLFTLAKKVGMMSEGYAWIITDSISNFLDSMDSVTRDSMERVVGIRPYIPHSENLVNLQERWIRNSMLQKKNRGQVMDVNAYGLWAYDTIIALAITVEKIGPVNSSLLELSSTKFIGLSGDFELVDGKLKPSAFEIFNIIGTRERRGWPILPARILRIGVPWKSGYREFVNVTDIDPTTNRTHNPTGLAIDIFNAALKLLSFSIKYEFYYYNGTNNDNWTYDDMLRGIPQGSDTTIWAPRTAHVDFSLPYTESGVVLVVKNKKAFDMWIFTKPLRWDLLLAIGLACIFMGIIIWILERPVTNKLISPSEESVVKPDIEQLGMTYLAPITVLAFPERKMSFTANLSAILTIDQLKFSFSEDYYLGYSEASVMKKFLTEKLNINESRLKV</sequence>
<evidence type="ECO:0000256" key="2">
    <source>
        <dbReference type="ARBA" id="ARBA00022692"/>
    </source>
</evidence>
<comment type="caution">
    <text evidence="7">The sequence shown here is derived from an EMBL/GenBank/DDBJ whole genome shotgun (WGS) entry which is preliminary data.</text>
</comment>
<dbReference type="PANTHER" id="PTHR34836:SF7">
    <property type="entry name" value="RECEPTOR LIGAND BINDING REGION DOMAIN-CONTAINING PROTEIN"/>
    <property type="match status" value="1"/>
</dbReference>
<dbReference type="Proteomes" id="UP001293254">
    <property type="component" value="Unassembled WGS sequence"/>
</dbReference>
<name>A0AAE2CAN4_9LAMI</name>
<evidence type="ECO:0000256" key="4">
    <source>
        <dbReference type="ARBA" id="ARBA00023136"/>
    </source>
</evidence>
<keyword evidence="7" id="KW-0675">Receptor</keyword>
<evidence type="ECO:0000256" key="5">
    <source>
        <dbReference type="SAM" id="Phobius"/>
    </source>
</evidence>
<reference evidence="7" key="2">
    <citation type="journal article" date="2024" name="Plant">
        <title>Genomic evolution and insights into agronomic trait innovations of Sesamum species.</title>
        <authorList>
            <person name="Miao H."/>
            <person name="Wang L."/>
            <person name="Qu L."/>
            <person name="Liu H."/>
            <person name="Sun Y."/>
            <person name="Le M."/>
            <person name="Wang Q."/>
            <person name="Wei S."/>
            <person name="Zheng Y."/>
            <person name="Lin W."/>
            <person name="Duan Y."/>
            <person name="Cao H."/>
            <person name="Xiong S."/>
            <person name="Wang X."/>
            <person name="Wei L."/>
            <person name="Li C."/>
            <person name="Ma Q."/>
            <person name="Ju M."/>
            <person name="Zhao R."/>
            <person name="Li G."/>
            <person name="Mu C."/>
            <person name="Tian Q."/>
            <person name="Mei H."/>
            <person name="Zhang T."/>
            <person name="Gao T."/>
            <person name="Zhang H."/>
        </authorList>
    </citation>
    <scope>NUCLEOTIDE SEQUENCE</scope>
    <source>
        <strain evidence="7">3651</strain>
    </source>
</reference>
<dbReference type="Gene3D" id="3.40.50.2300">
    <property type="match status" value="1"/>
</dbReference>
<dbReference type="InterPro" id="IPR028082">
    <property type="entry name" value="Peripla_BP_I"/>
</dbReference>
<dbReference type="GO" id="GO:0016020">
    <property type="term" value="C:membrane"/>
    <property type="evidence" value="ECO:0007669"/>
    <property type="project" value="UniProtKB-SubCell"/>
</dbReference>
<protein>
    <submittedName>
        <fullName evidence="7">Glutamate receptor 2.7</fullName>
    </submittedName>
</protein>
<keyword evidence="4 5" id="KW-0472">Membrane</keyword>
<gene>
    <name evidence="7" type="ORF">Salat_2632200</name>
</gene>
<comment type="subcellular location">
    <subcellularLocation>
        <location evidence="1">Membrane</location>
    </subcellularLocation>
</comment>
<accession>A0AAE2CAN4</accession>
<dbReference type="SUPFAM" id="SSF53822">
    <property type="entry name" value="Periplasmic binding protein-like I"/>
    <property type="match status" value="1"/>
</dbReference>
<dbReference type="SUPFAM" id="SSF53850">
    <property type="entry name" value="Periplasmic binding protein-like II"/>
    <property type="match status" value="1"/>
</dbReference>
<organism evidence="7 8">
    <name type="scientific">Sesamum alatum</name>
    <dbReference type="NCBI Taxonomy" id="300844"/>
    <lineage>
        <taxon>Eukaryota</taxon>
        <taxon>Viridiplantae</taxon>
        <taxon>Streptophyta</taxon>
        <taxon>Embryophyta</taxon>
        <taxon>Tracheophyta</taxon>
        <taxon>Spermatophyta</taxon>
        <taxon>Magnoliopsida</taxon>
        <taxon>eudicotyledons</taxon>
        <taxon>Gunneridae</taxon>
        <taxon>Pentapetalae</taxon>
        <taxon>asterids</taxon>
        <taxon>lamiids</taxon>
        <taxon>Lamiales</taxon>
        <taxon>Pedaliaceae</taxon>
        <taxon>Sesamum</taxon>
    </lineage>
</organism>
<dbReference type="EMBL" id="JACGWO010000011">
    <property type="protein sequence ID" value="KAK4415249.1"/>
    <property type="molecule type" value="Genomic_DNA"/>
</dbReference>
<feature type="transmembrane region" description="Helical" evidence="5">
    <location>
        <begin position="438"/>
        <end position="458"/>
    </location>
</feature>
<evidence type="ECO:0000259" key="6">
    <source>
        <dbReference type="Pfam" id="PF01094"/>
    </source>
</evidence>
<dbReference type="AlphaFoldDB" id="A0AAE2CAN4"/>
<feature type="domain" description="Receptor ligand binding region" evidence="6">
    <location>
        <begin position="16"/>
        <end position="303"/>
    </location>
</feature>
<keyword evidence="2 5" id="KW-0812">Transmembrane</keyword>
<evidence type="ECO:0000256" key="3">
    <source>
        <dbReference type="ARBA" id="ARBA00022989"/>
    </source>
</evidence>
<dbReference type="PANTHER" id="PTHR34836">
    <property type="entry name" value="OS06G0188250 PROTEIN"/>
    <property type="match status" value="1"/>
</dbReference>
<dbReference type="FunFam" id="3.40.50.2300:FF:000188">
    <property type="entry name" value="Glutamate receptor"/>
    <property type="match status" value="1"/>
</dbReference>
<reference evidence="7" key="1">
    <citation type="submission" date="2020-06" db="EMBL/GenBank/DDBJ databases">
        <authorList>
            <person name="Li T."/>
            <person name="Hu X."/>
            <person name="Zhang T."/>
            <person name="Song X."/>
            <person name="Zhang H."/>
            <person name="Dai N."/>
            <person name="Sheng W."/>
            <person name="Hou X."/>
            <person name="Wei L."/>
        </authorList>
    </citation>
    <scope>NUCLEOTIDE SEQUENCE</scope>
    <source>
        <strain evidence="7">3651</strain>
        <tissue evidence="7">Leaf</tissue>
    </source>
</reference>